<dbReference type="Proteomes" id="UP001201812">
    <property type="component" value="Unassembled WGS sequence"/>
</dbReference>
<evidence type="ECO:0000313" key="1">
    <source>
        <dbReference type="EMBL" id="KAI1698046.1"/>
    </source>
</evidence>
<dbReference type="EMBL" id="JAKKPZ010000238">
    <property type="protein sequence ID" value="KAI1698046.1"/>
    <property type="molecule type" value="Genomic_DNA"/>
</dbReference>
<dbReference type="AlphaFoldDB" id="A0AAD4MQ36"/>
<name>A0AAD4MQ36_9BILA</name>
<protein>
    <submittedName>
        <fullName evidence="1">Uncharacterized protein</fullName>
    </submittedName>
</protein>
<reference evidence="1" key="1">
    <citation type="submission" date="2022-01" db="EMBL/GenBank/DDBJ databases">
        <title>Genome Sequence Resource for Two Populations of Ditylenchus destructor, the Migratory Endoparasitic Phytonematode.</title>
        <authorList>
            <person name="Zhang H."/>
            <person name="Lin R."/>
            <person name="Xie B."/>
        </authorList>
    </citation>
    <scope>NUCLEOTIDE SEQUENCE</scope>
    <source>
        <strain evidence="1">BazhouSP</strain>
    </source>
</reference>
<sequence>MRRNLSDDIFRDSLCFLTVFELFAFQITCKLAQSIIEAMFRNDRYINLSGVYYDKNWTLVSRKRRGAGRQYPRLLSIDEDQSKDFVRLLQKKFVRTNILQMTFYAEQSDYGFSDEMYERFQSMKHIWTNKIVEIHGKRGLFLFLVNRHLFGDVSFLDGLHKTAQ</sequence>
<gene>
    <name evidence="1" type="ORF">DdX_18142</name>
</gene>
<proteinExistence type="predicted"/>
<keyword evidence="2" id="KW-1185">Reference proteome</keyword>
<accession>A0AAD4MQ36</accession>
<comment type="caution">
    <text evidence="1">The sequence shown here is derived from an EMBL/GenBank/DDBJ whole genome shotgun (WGS) entry which is preliminary data.</text>
</comment>
<organism evidence="1 2">
    <name type="scientific">Ditylenchus destructor</name>
    <dbReference type="NCBI Taxonomy" id="166010"/>
    <lineage>
        <taxon>Eukaryota</taxon>
        <taxon>Metazoa</taxon>
        <taxon>Ecdysozoa</taxon>
        <taxon>Nematoda</taxon>
        <taxon>Chromadorea</taxon>
        <taxon>Rhabditida</taxon>
        <taxon>Tylenchina</taxon>
        <taxon>Tylenchomorpha</taxon>
        <taxon>Sphaerularioidea</taxon>
        <taxon>Anguinidae</taxon>
        <taxon>Anguininae</taxon>
        <taxon>Ditylenchus</taxon>
    </lineage>
</organism>
<evidence type="ECO:0000313" key="2">
    <source>
        <dbReference type="Proteomes" id="UP001201812"/>
    </source>
</evidence>